<comment type="caution">
    <text evidence="4">The sequence shown here is derived from an EMBL/GenBank/DDBJ whole genome shotgun (WGS) entry which is preliminary data.</text>
</comment>
<dbReference type="PANTHER" id="PTHR13620:SF121">
    <property type="entry name" value="EMB|CAB82946.1-RELATED"/>
    <property type="match status" value="1"/>
</dbReference>
<dbReference type="InterPro" id="IPR012337">
    <property type="entry name" value="RNaseH-like_sf"/>
</dbReference>
<evidence type="ECO:0000313" key="4">
    <source>
        <dbReference type="EMBL" id="THF97641.1"/>
    </source>
</evidence>
<reference evidence="4 5" key="1">
    <citation type="journal article" date="2018" name="Proc. Natl. Acad. Sci. U.S.A.">
        <title>Draft genome sequence of Camellia sinensis var. sinensis provides insights into the evolution of the tea genome and tea quality.</title>
        <authorList>
            <person name="Wei C."/>
            <person name="Yang H."/>
            <person name="Wang S."/>
            <person name="Zhao J."/>
            <person name="Liu C."/>
            <person name="Gao L."/>
            <person name="Xia E."/>
            <person name="Lu Y."/>
            <person name="Tai Y."/>
            <person name="She G."/>
            <person name="Sun J."/>
            <person name="Cao H."/>
            <person name="Tong W."/>
            <person name="Gao Q."/>
            <person name="Li Y."/>
            <person name="Deng W."/>
            <person name="Jiang X."/>
            <person name="Wang W."/>
            <person name="Chen Q."/>
            <person name="Zhang S."/>
            <person name="Li H."/>
            <person name="Wu J."/>
            <person name="Wang P."/>
            <person name="Li P."/>
            <person name="Shi C."/>
            <person name="Zheng F."/>
            <person name="Jian J."/>
            <person name="Huang B."/>
            <person name="Shan D."/>
            <person name="Shi M."/>
            <person name="Fang C."/>
            <person name="Yue Y."/>
            <person name="Li F."/>
            <person name="Li D."/>
            <person name="Wei S."/>
            <person name="Han B."/>
            <person name="Jiang C."/>
            <person name="Yin Y."/>
            <person name="Xia T."/>
            <person name="Zhang Z."/>
            <person name="Bennetzen J.L."/>
            <person name="Zhao S."/>
            <person name="Wan X."/>
        </authorList>
    </citation>
    <scope>NUCLEOTIDE SEQUENCE [LARGE SCALE GENOMIC DNA]</scope>
    <source>
        <strain evidence="5">cv. Shuchazao</strain>
        <tissue evidence="4">Leaf</tissue>
    </source>
</reference>
<dbReference type="SUPFAM" id="SSF53098">
    <property type="entry name" value="Ribonuclease H-like"/>
    <property type="match status" value="1"/>
</dbReference>
<dbReference type="GO" id="GO:0006139">
    <property type="term" value="P:nucleobase-containing compound metabolic process"/>
    <property type="evidence" value="ECO:0007669"/>
    <property type="project" value="InterPro"/>
</dbReference>
<evidence type="ECO:0000256" key="1">
    <source>
        <dbReference type="ARBA" id="ARBA00022722"/>
    </source>
</evidence>
<dbReference type="EMBL" id="SDRB02012469">
    <property type="protein sequence ID" value="THF97641.1"/>
    <property type="molecule type" value="Genomic_DNA"/>
</dbReference>
<dbReference type="Proteomes" id="UP000306102">
    <property type="component" value="Unassembled WGS sequence"/>
</dbReference>
<dbReference type="Pfam" id="PF01612">
    <property type="entry name" value="DNA_pol_A_exo1"/>
    <property type="match status" value="1"/>
</dbReference>
<dbReference type="GO" id="GO:0005634">
    <property type="term" value="C:nucleus"/>
    <property type="evidence" value="ECO:0007669"/>
    <property type="project" value="TreeGrafter"/>
</dbReference>
<keyword evidence="2" id="KW-0378">Hydrolase</keyword>
<keyword evidence="1" id="KW-0540">Nuclease</keyword>
<dbReference type="SMART" id="SM00474">
    <property type="entry name" value="35EXOc"/>
    <property type="match status" value="1"/>
</dbReference>
<dbReference type="PANTHER" id="PTHR13620">
    <property type="entry name" value="3-5 EXONUCLEASE"/>
    <property type="match status" value="1"/>
</dbReference>
<protein>
    <recommendedName>
        <fullName evidence="3">3'-5' exonuclease domain-containing protein</fullName>
    </recommendedName>
</protein>
<keyword evidence="5" id="KW-1185">Reference proteome</keyword>
<dbReference type="GO" id="GO:0003676">
    <property type="term" value="F:nucleic acid binding"/>
    <property type="evidence" value="ECO:0007669"/>
    <property type="project" value="InterPro"/>
</dbReference>
<gene>
    <name evidence="4" type="ORF">TEA_015706</name>
</gene>
<dbReference type="GO" id="GO:0005737">
    <property type="term" value="C:cytoplasm"/>
    <property type="evidence" value="ECO:0007669"/>
    <property type="project" value="TreeGrafter"/>
</dbReference>
<dbReference type="GO" id="GO:0008408">
    <property type="term" value="F:3'-5' exonuclease activity"/>
    <property type="evidence" value="ECO:0007669"/>
    <property type="project" value="InterPro"/>
</dbReference>
<proteinExistence type="predicted"/>
<accession>A0A4S4D5I8</accession>
<evidence type="ECO:0000256" key="2">
    <source>
        <dbReference type="ARBA" id="ARBA00022801"/>
    </source>
</evidence>
<dbReference type="STRING" id="542762.A0A4S4D5I8"/>
<evidence type="ECO:0000313" key="5">
    <source>
        <dbReference type="Proteomes" id="UP000306102"/>
    </source>
</evidence>
<name>A0A4S4D5I8_CAMSN</name>
<dbReference type="Gene3D" id="3.30.420.10">
    <property type="entry name" value="Ribonuclease H-like superfamily/Ribonuclease H"/>
    <property type="match status" value="1"/>
</dbReference>
<sequence length="218" mass="24915">MANKYMVHFSGKTIEATVTDKASVVEEWVREARSLHVGQHDMIVGLDCEWKPNTISSMNNRTATLRLCIGTRRRIIQLCYIDYIPQSIKFKSFLSDSNFTFVGVEVGDDVSKLRNEYGLICTSTADIQALAMSRRPLQFYRMPGLKSLAYLLVGLSMENPMHVCRSNWEARVLDEKQIEYACIDTLCHKCSGLLRSFTDTDWLVYHHIIVVGTEVHDL</sequence>
<dbReference type="InterPro" id="IPR051132">
    <property type="entry name" value="3-5_Exonuclease_domain"/>
</dbReference>
<dbReference type="AlphaFoldDB" id="A0A4S4D5I8"/>
<organism evidence="4 5">
    <name type="scientific">Camellia sinensis var. sinensis</name>
    <name type="common">China tea</name>
    <dbReference type="NCBI Taxonomy" id="542762"/>
    <lineage>
        <taxon>Eukaryota</taxon>
        <taxon>Viridiplantae</taxon>
        <taxon>Streptophyta</taxon>
        <taxon>Embryophyta</taxon>
        <taxon>Tracheophyta</taxon>
        <taxon>Spermatophyta</taxon>
        <taxon>Magnoliopsida</taxon>
        <taxon>eudicotyledons</taxon>
        <taxon>Gunneridae</taxon>
        <taxon>Pentapetalae</taxon>
        <taxon>asterids</taxon>
        <taxon>Ericales</taxon>
        <taxon>Theaceae</taxon>
        <taxon>Camellia</taxon>
    </lineage>
</organism>
<dbReference type="CDD" id="cd06141">
    <property type="entry name" value="WRN_exo"/>
    <property type="match status" value="1"/>
</dbReference>
<evidence type="ECO:0000259" key="3">
    <source>
        <dbReference type="SMART" id="SM00474"/>
    </source>
</evidence>
<dbReference type="InterPro" id="IPR002562">
    <property type="entry name" value="3'-5'_exonuclease_dom"/>
</dbReference>
<dbReference type="InterPro" id="IPR036397">
    <property type="entry name" value="RNaseH_sf"/>
</dbReference>
<feature type="domain" description="3'-5' exonuclease" evidence="3">
    <location>
        <begin position="20"/>
        <end position="202"/>
    </location>
</feature>